<dbReference type="Pfam" id="PF01841">
    <property type="entry name" value="Transglut_core"/>
    <property type="match status" value="1"/>
</dbReference>
<feature type="compositionally biased region" description="Low complexity" evidence="1">
    <location>
        <begin position="558"/>
        <end position="602"/>
    </location>
</feature>
<feature type="transmembrane region" description="Helical" evidence="2">
    <location>
        <begin position="164"/>
        <end position="180"/>
    </location>
</feature>
<dbReference type="EMBL" id="CP015515">
    <property type="protein sequence ID" value="AND16775.1"/>
    <property type="molecule type" value="Genomic_DNA"/>
</dbReference>
<dbReference type="SMART" id="SM00460">
    <property type="entry name" value="TGc"/>
    <property type="match status" value="1"/>
</dbReference>
<feature type="transmembrane region" description="Helical" evidence="2">
    <location>
        <begin position="215"/>
        <end position="234"/>
    </location>
</feature>
<sequence length="753" mass="77356">MGAGPRAAGGGVSRRAESDPRAGSAPLSALLWLAITAAAAGTGRLLVGVDWLVLLASAVAVVLGVPAAARALRVHPLVPPILGTLTVVGVLTAMFVPARALLFVIPTPGAVAQAEALAQGGFASIAQQGLPAVADDGISFLLIGGVVVLAWAADLFAFSVRLPALAGLFPAALLAVPAIIDPSAVSWPSLVVTALAYAGVLAVSAAPGRRSATTALLPSLAAVTVVVLGAGLLAGSASGFTRTTAASGVSGSLFNGAIDPVVALGADLRRPNPVTVLRYATDSDLPVYLRVLTVSDFDGDDWAPNATEETAPIDQPIAPEGLAESVPRQSEEVDVSVETLRSQWLPVPYPVASLTGVGDGWLQDVQDGSIRGDATTRSGDDYEVQALRLEPDPRQLLAAPAPTGVDRYLSLPDDVPEIVSTTAQEVTAGAPTAYDRARALQTYFRSSEFRYSEQTPAEEGYDGDGVGVLAAFLDQKEGYCVHYASAMAVMARELGIPSRLAIGYQPGSVVPSRGNDLTTYRVLSSDLHAWPELYFEGVGWLPFEPTPNRGAPASYTLPSATASTGPATPGSAAGSTPGASSAPAETPTSTAASPTPTPEAVGASDTAAAPAVTLWVLLLLLLIVPWLLRAIQRALRQRSARAGSVEAAWAELLATARDLGIPAEETESPRAQEARIAGALDPGAAAVLRGLRERVERRRYSPAPTESAAWDDSVAVAAALRGSVGAGRRVLATVVPRSALDPVARLARPRSAL</sequence>
<dbReference type="KEGG" id="rtn:A6122_1642"/>
<feature type="compositionally biased region" description="Gly residues" evidence="1">
    <location>
        <begin position="1"/>
        <end position="12"/>
    </location>
</feature>
<feature type="transmembrane region" description="Helical" evidence="2">
    <location>
        <begin position="81"/>
        <end position="105"/>
    </location>
</feature>
<keyword evidence="2" id="KW-1133">Transmembrane helix</keyword>
<dbReference type="Pfam" id="PF11992">
    <property type="entry name" value="TgpA_N"/>
    <property type="match status" value="1"/>
</dbReference>
<dbReference type="InterPro" id="IPR021878">
    <property type="entry name" value="TgpA_N"/>
</dbReference>
<feature type="transmembrane region" description="Helical" evidence="2">
    <location>
        <begin position="24"/>
        <end position="45"/>
    </location>
</feature>
<proteinExistence type="predicted"/>
<gene>
    <name evidence="3" type="ORF">A6122_1642</name>
</gene>
<organism evidence="3 4">
    <name type="scientific">Rathayibacter tritici</name>
    <dbReference type="NCBI Taxonomy" id="33888"/>
    <lineage>
        <taxon>Bacteria</taxon>
        <taxon>Bacillati</taxon>
        <taxon>Actinomycetota</taxon>
        <taxon>Actinomycetes</taxon>
        <taxon>Micrococcales</taxon>
        <taxon>Microbacteriaceae</taxon>
        <taxon>Rathayibacter</taxon>
    </lineage>
</organism>
<dbReference type="PANTHER" id="PTHR42736">
    <property type="entry name" value="PROTEIN-GLUTAMINE GAMMA-GLUTAMYLTRANSFERASE"/>
    <property type="match status" value="1"/>
</dbReference>
<feature type="region of interest" description="Disordered" evidence="1">
    <location>
        <begin position="1"/>
        <end position="22"/>
    </location>
</feature>
<dbReference type="InterPro" id="IPR038765">
    <property type="entry name" value="Papain-like_cys_pep_sf"/>
</dbReference>
<dbReference type="RefSeq" id="WP_068253813.1">
    <property type="nucleotide sequence ID" value="NZ_PSUO01000001.1"/>
</dbReference>
<evidence type="ECO:0000256" key="1">
    <source>
        <dbReference type="SAM" id="MobiDB-lite"/>
    </source>
</evidence>
<feature type="region of interest" description="Disordered" evidence="1">
    <location>
        <begin position="552"/>
        <end position="602"/>
    </location>
</feature>
<accession>A0A161J332</accession>
<dbReference type="InterPro" id="IPR052901">
    <property type="entry name" value="Bact_TGase-like"/>
</dbReference>
<feature type="transmembrane region" description="Helical" evidence="2">
    <location>
        <begin position="138"/>
        <end position="157"/>
    </location>
</feature>
<dbReference type="AlphaFoldDB" id="A0A161J332"/>
<dbReference type="PANTHER" id="PTHR42736:SF1">
    <property type="entry name" value="PROTEIN-GLUTAMINE GAMMA-GLUTAMYLTRANSFERASE"/>
    <property type="match status" value="1"/>
</dbReference>
<evidence type="ECO:0000313" key="3">
    <source>
        <dbReference type="EMBL" id="AND16775.1"/>
    </source>
</evidence>
<feature type="transmembrane region" description="Helical" evidence="2">
    <location>
        <begin position="186"/>
        <end position="203"/>
    </location>
</feature>
<evidence type="ECO:0000256" key="2">
    <source>
        <dbReference type="SAM" id="Phobius"/>
    </source>
</evidence>
<dbReference type="InterPro" id="IPR002931">
    <property type="entry name" value="Transglutaminase-like"/>
</dbReference>
<feature type="region of interest" description="Disordered" evidence="1">
    <location>
        <begin position="305"/>
        <end position="330"/>
    </location>
</feature>
<name>A0A161J332_9MICO</name>
<feature type="transmembrane region" description="Helical" evidence="2">
    <location>
        <begin position="51"/>
        <end position="69"/>
    </location>
</feature>
<keyword evidence="4" id="KW-1185">Reference proteome</keyword>
<dbReference type="Proteomes" id="UP000077071">
    <property type="component" value="Chromosome"/>
</dbReference>
<reference evidence="3 4" key="1">
    <citation type="submission" date="2016-05" db="EMBL/GenBank/DDBJ databases">
        <title>Complete genome sequence of Rathayibacter tritici NCPPB 1953.</title>
        <authorList>
            <person name="Park J."/>
            <person name="Lee H.-H."/>
            <person name="Lee S.-W."/>
            <person name="Seo Y.-S."/>
        </authorList>
    </citation>
    <scope>NUCLEOTIDE SEQUENCE [LARGE SCALE GENOMIC DNA]</scope>
    <source>
        <strain evidence="3 4">NCPPB 1953</strain>
    </source>
</reference>
<dbReference type="Gene3D" id="3.10.620.30">
    <property type="match status" value="1"/>
</dbReference>
<dbReference type="SUPFAM" id="SSF54001">
    <property type="entry name" value="Cysteine proteinases"/>
    <property type="match status" value="1"/>
</dbReference>
<feature type="transmembrane region" description="Helical" evidence="2">
    <location>
        <begin position="607"/>
        <end position="628"/>
    </location>
</feature>
<keyword evidence="2" id="KW-0472">Membrane</keyword>
<dbReference type="PATRIC" id="fig|33888.3.peg.1806"/>
<dbReference type="STRING" id="33888.A6122_1642"/>
<keyword evidence="2" id="KW-0812">Transmembrane</keyword>
<evidence type="ECO:0000313" key="4">
    <source>
        <dbReference type="Proteomes" id="UP000077071"/>
    </source>
</evidence>
<protein>
    <submittedName>
        <fullName evidence="3">Uncharacterized protein</fullName>
    </submittedName>
</protein>